<evidence type="ECO:0000259" key="6">
    <source>
        <dbReference type="Pfam" id="PF08281"/>
    </source>
</evidence>
<evidence type="ECO:0000259" key="5">
    <source>
        <dbReference type="Pfam" id="PF04542"/>
    </source>
</evidence>
<dbReference type="NCBIfam" id="TIGR02937">
    <property type="entry name" value="sigma70-ECF"/>
    <property type="match status" value="1"/>
</dbReference>
<protein>
    <submittedName>
        <fullName evidence="7 8">RNA polymerase sigma-70 factor</fullName>
    </submittedName>
</protein>
<dbReference type="InterPro" id="IPR014284">
    <property type="entry name" value="RNA_pol_sigma-70_dom"/>
</dbReference>
<dbReference type="InterPro" id="IPR013249">
    <property type="entry name" value="RNA_pol_sigma70_r4_t2"/>
</dbReference>
<keyword evidence="4" id="KW-0804">Transcription</keyword>
<keyword evidence="3" id="KW-0731">Sigma factor</keyword>
<name>A0A7X6BIV8_9BACT</name>
<keyword evidence="10" id="KW-1185">Reference proteome</keyword>
<dbReference type="Gene3D" id="1.10.1740.10">
    <property type="match status" value="1"/>
</dbReference>
<dbReference type="GeneID" id="86893168"/>
<dbReference type="GO" id="GO:0003677">
    <property type="term" value="F:DNA binding"/>
    <property type="evidence" value="ECO:0007669"/>
    <property type="project" value="InterPro"/>
</dbReference>
<dbReference type="InterPro" id="IPR013324">
    <property type="entry name" value="RNA_pol_sigma_r3/r4-like"/>
</dbReference>
<reference evidence="8 10" key="1">
    <citation type="submission" date="2019-09" db="EMBL/GenBank/DDBJ databases">
        <title>Butyricimonas paravirosa DSM 105722 (=214-4 = JCM 18677 = CCUG 65563).</title>
        <authorList>
            <person name="Le Roy T."/>
            <person name="Cani P.D."/>
        </authorList>
    </citation>
    <scope>NUCLEOTIDE SEQUENCE [LARGE SCALE GENOMIC DNA]</scope>
    <source>
        <strain evidence="8 10">DSM 105722</strain>
    </source>
</reference>
<dbReference type="SUPFAM" id="SSF88659">
    <property type="entry name" value="Sigma3 and sigma4 domains of RNA polymerase sigma factors"/>
    <property type="match status" value="1"/>
</dbReference>
<dbReference type="EMBL" id="JAATLI010000002">
    <property type="protein sequence ID" value="NJC16917.1"/>
    <property type="molecule type" value="Genomic_DNA"/>
</dbReference>
<keyword evidence="2" id="KW-0805">Transcription regulation</keyword>
<dbReference type="InterPro" id="IPR013325">
    <property type="entry name" value="RNA_pol_sigma_r2"/>
</dbReference>
<dbReference type="GO" id="GO:0016987">
    <property type="term" value="F:sigma factor activity"/>
    <property type="evidence" value="ECO:0007669"/>
    <property type="project" value="UniProtKB-KW"/>
</dbReference>
<dbReference type="NCBIfam" id="TIGR02985">
    <property type="entry name" value="Sig70_bacteroi1"/>
    <property type="match status" value="1"/>
</dbReference>
<dbReference type="PANTHER" id="PTHR43133:SF46">
    <property type="entry name" value="RNA POLYMERASE SIGMA-70 FACTOR ECF SUBFAMILY"/>
    <property type="match status" value="1"/>
</dbReference>
<dbReference type="InterPro" id="IPR039425">
    <property type="entry name" value="RNA_pol_sigma-70-like"/>
</dbReference>
<dbReference type="Pfam" id="PF08281">
    <property type="entry name" value="Sigma70_r4_2"/>
    <property type="match status" value="1"/>
</dbReference>
<dbReference type="AlphaFoldDB" id="A0A7X6BIV8"/>
<evidence type="ECO:0000256" key="4">
    <source>
        <dbReference type="ARBA" id="ARBA00023163"/>
    </source>
</evidence>
<dbReference type="InterPro" id="IPR036388">
    <property type="entry name" value="WH-like_DNA-bd_sf"/>
</dbReference>
<dbReference type="GO" id="GO:0006352">
    <property type="term" value="P:DNA-templated transcription initiation"/>
    <property type="evidence" value="ECO:0007669"/>
    <property type="project" value="InterPro"/>
</dbReference>
<evidence type="ECO:0000313" key="10">
    <source>
        <dbReference type="Proteomes" id="UP001302374"/>
    </source>
</evidence>
<evidence type="ECO:0000313" key="7">
    <source>
        <dbReference type="EMBL" id="NJC16917.1"/>
    </source>
</evidence>
<evidence type="ECO:0000256" key="3">
    <source>
        <dbReference type="ARBA" id="ARBA00023082"/>
    </source>
</evidence>
<dbReference type="InterPro" id="IPR007627">
    <property type="entry name" value="RNA_pol_sigma70_r2"/>
</dbReference>
<dbReference type="RefSeq" id="WP_118304399.1">
    <property type="nucleotide sequence ID" value="NZ_BMPA01000002.1"/>
</dbReference>
<evidence type="ECO:0000256" key="1">
    <source>
        <dbReference type="ARBA" id="ARBA00010641"/>
    </source>
</evidence>
<gene>
    <name evidence="8" type="ORF">F1644_17695</name>
    <name evidence="7" type="ORF">GGR15_000522</name>
</gene>
<comment type="similarity">
    <text evidence="1">Belongs to the sigma-70 factor family. ECF subfamily.</text>
</comment>
<evidence type="ECO:0000313" key="9">
    <source>
        <dbReference type="Proteomes" id="UP000576368"/>
    </source>
</evidence>
<dbReference type="Proteomes" id="UP001302374">
    <property type="component" value="Chromosome"/>
</dbReference>
<reference evidence="7 9" key="2">
    <citation type="submission" date="2020-03" db="EMBL/GenBank/DDBJ databases">
        <title>Genomic Encyclopedia of Type Strains, Phase IV (KMG-IV): sequencing the most valuable type-strain genomes for metagenomic binning, comparative biology and taxonomic classification.</title>
        <authorList>
            <person name="Goeker M."/>
        </authorList>
    </citation>
    <scope>NUCLEOTIDE SEQUENCE [LARGE SCALE GENOMIC DNA]</scope>
    <source>
        <strain evidence="7 9">DSM 105722</strain>
    </source>
</reference>
<accession>A0A7X6BIV8</accession>
<dbReference type="Proteomes" id="UP000576368">
    <property type="component" value="Unassembled WGS sequence"/>
</dbReference>
<proteinExistence type="inferred from homology"/>
<dbReference type="InterPro" id="IPR014327">
    <property type="entry name" value="RNA_pol_sigma70_bacteroid"/>
</dbReference>
<feature type="domain" description="RNA polymerase sigma-70 region 2" evidence="5">
    <location>
        <begin position="25"/>
        <end position="91"/>
    </location>
</feature>
<evidence type="ECO:0000256" key="2">
    <source>
        <dbReference type="ARBA" id="ARBA00023015"/>
    </source>
</evidence>
<dbReference type="SUPFAM" id="SSF88946">
    <property type="entry name" value="Sigma2 domain of RNA polymerase sigma factors"/>
    <property type="match status" value="1"/>
</dbReference>
<dbReference type="Pfam" id="PF04542">
    <property type="entry name" value="Sigma70_r2"/>
    <property type="match status" value="1"/>
</dbReference>
<sequence>MQSDKSDIDIIKGMREGKVSAFRDLYTRYSNLIYRNILVRVNSSFDADDIFQDFFIQVWEKRESLEITSSVKNYLLVWLRNHILNSIKKEQIRDRYHEMSGEGKSEADDYTWVEIVAADLDDKIKHIVRKFPPRLRSVYMLSREQHLSVKEIADKLSVSEQTVKNQLTDILKRLRKEISRENFCL</sequence>
<feature type="domain" description="RNA polymerase sigma factor 70 region 4 type 2" evidence="6">
    <location>
        <begin position="123"/>
        <end position="174"/>
    </location>
</feature>
<evidence type="ECO:0000313" key="8">
    <source>
        <dbReference type="EMBL" id="WOF13985.1"/>
    </source>
</evidence>
<dbReference type="Gene3D" id="1.10.10.10">
    <property type="entry name" value="Winged helix-like DNA-binding domain superfamily/Winged helix DNA-binding domain"/>
    <property type="match status" value="1"/>
</dbReference>
<dbReference type="EMBL" id="CP043839">
    <property type="protein sequence ID" value="WOF13985.1"/>
    <property type="molecule type" value="Genomic_DNA"/>
</dbReference>
<dbReference type="PANTHER" id="PTHR43133">
    <property type="entry name" value="RNA POLYMERASE ECF-TYPE SIGMA FACTO"/>
    <property type="match status" value="1"/>
</dbReference>
<organism evidence="7 9">
    <name type="scientific">Butyricimonas paravirosa</name>
    <dbReference type="NCBI Taxonomy" id="1472417"/>
    <lineage>
        <taxon>Bacteria</taxon>
        <taxon>Pseudomonadati</taxon>
        <taxon>Bacteroidota</taxon>
        <taxon>Bacteroidia</taxon>
        <taxon>Bacteroidales</taxon>
        <taxon>Odoribacteraceae</taxon>
        <taxon>Butyricimonas</taxon>
    </lineage>
</organism>